<feature type="transmembrane region" description="Helical" evidence="1">
    <location>
        <begin position="20"/>
        <end position="37"/>
    </location>
</feature>
<evidence type="ECO:0000256" key="1">
    <source>
        <dbReference type="SAM" id="Phobius"/>
    </source>
</evidence>
<dbReference type="EMBL" id="VSSQ01131780">
    <property type="protein sequence ID" value="MPN58711.1"/>
    <property type="molecule type" value="Genomic_DNA"/>
</dbReference>
<reference evidence="2" key="1">
    <citation type="submission" date="2019-08" db="EMBL/GenBank/DDBJ databases">
        <authorList>
            <person name="Kucharzyk K."/>
            <person name="Murdoch R.W."/>
            <person name="Higgins S."/>
            <person name="Loffler F."/>
        </authorList>
    </citation>
    <scope>NUCLEOTIDE SEQUENCE</scope>
</reference>
<keyword evidence="1" id="KW-1133">Transmembrane helix</keyword>
<name>A0A645J507_9ZZZZ</name>
<accession>A0A645J507</accession>
<gene>
    <name evidence="2" type="ORF">SDC9_206423</name>
</gene>
<protein>
    <submittedName>
        <fullName evidence="2">Uncharacterized protein</fullName>
    </submittedName>
</protein>
<proteinExistence type="predicted"/>
<keyword evidence="1" id="KW-0472">Membrane</keyword>
<keyword evidence="1" id="KW-0812">Transmembrane</keyword>
<organism evidence="2">
    <name type="scientific">bioreactor metagenome</name>
    <dbReference type="NCBI Taxonomy" id="1076179"/>
    <lineage>
        <taxon>unclassified sequences</taxon>
        <taxon>metagenomes</taxon>
        <taxon>ecological metagenomes</taxon>
    </lineage>
</organism>
<comment type="caution">
    <text evidence="2">The sequence shown here is derived from an EMBL/GenBank/DDBJ whole genome shotgun (WGS) entry which is preliminary data.</text>
</comment>
<sequence>MTVAVETAAGIAMSVRTDGFAVIGLFAGIVSFGAAVGA</sequence>
<dbReference type="AlphaFoldDB" id="A0A645J507"/>
<evidence type="ECO:0000313" key="2">
    <source>
        <dbReference type="EMBL" id="MPN58711.1"/>
    </source>
</evidence>